<dbReference type="Proteomes" id="UP001589607">
    <property type="component" value="Unassembled WGS sequence"/>
</dbReference>
<dbReference type="Gene3D" id="1.10.1660.10">
    <property type="match status" value="1"/>
</dbReference>
<dbReference type="CDD" id="cd04765">
    <property type="entry name" value="HTH_MlrA-like_sg2"/>
    <property type="match status" value="1"/>
</dbReference>
<dbReference type="PROSITE" id="PS50937">
    <property type="entry name" value="HTH_MERR_2"/>
    <property type="match status" value="1"/>
</dbReference>
<dbReference type="EMBL" id="JBHMEY010000071">
    <property type="protein sequence ID" value="MFB9098231.1"/>
    <property type="molecule type" value="Genomic_DNA"/>
</dbReference>
<sequence>MHIDLPKDKLYYSIGELAKAFDVNASLIRFWEKEFDILKPKKNAKGNRKFTPDDVKNLQFIFHLVKERGFTLEGAKTHLKENQKKTLDKFEIIRKLENIKTQLLNIKNHL</sequence>
<gene>
    <name evidence="3" type="ORF">ACFFVF_17110</name>
</gene>
<feature type="domain" description="HTH merR-type" evidence="2">
    <location>
        <begin position="11"/>
        <end position="81"/>
    </location>
</feature>
<dbReference type="SUPFAM" id="SSF46955">
    <property type="entry name" value="Putative DNA-binding domain"/>
    <property type="match status" value="1"/>
</dbReference>
<evidence type="ECO:0000313" key="3">
    <source>
        <dbReference type="EMBL" id="MFB9098231.1"/>
    </source>
</evidence>
<organism evidence="3 4">
    <name type="scientific">Flavobacterium jumunjinense</name>
    <dbReference type="NCBI Taxonomy" id="998845"/>
    <lineage>
        <taxon>Bacteria</taxon>
        <taxon>Pseudomonadati</taxon>
        <taxon>Bacteroidota</taxon>
        <taxon>Flavobacteriia</taxon>
        <taxon>Flavobacteriales</taxon>
        <taxon>Flavobacteriaceae</taxon>
        <taxon>Flavobacterium</taxon>
    </lineage>
</organism>
<keyword evidence="1" id="KW-0238">DNA-binding</keyword>
<name>A0ABV5GS87_9FLAO</name>
<keyword evidence="4" id="KW-1185">Reference proteome</keyword>
<dbReference type="PANTHER" id="PTHR30204">
    <property type="entry name" value="REDOX-CYCLING DRUG-SENSING TRANSCRIPTIONAL ACTIVATOR SOXR"/>
    <property type="match status" value="1"/>
</dbReference>
<dbReference type="Pfam" id="PF13411">
    <property type="entry name" value="MerR_1"/>
    <property type="match status" value="1"/>
</dbReference>
<proteinExistence type="predicted"/>
<dbReference type="PANTHER" id="PTHR30204:SF15">
    <property type="entry name" value="BLL5018 PROTEIN"/>
    <property type="match status" value="1"/>
</dbReference>
<comment type="caution">
    <text evidence="3">The sequence shown here is derived from an EMBL/GenBank/DDBJ whole genome shotgun (WGS) entry which is preliminary data.</text>
</comment>
<evidence type="ECO:0000313" key="4">
    <source>
        <dbReference type="Proteomes" id="UP001589607"/>
    </source>
</evidence>
<dbReference type="InterPro" id="IPR000551">
    <property type="entry name" value="MerR-type_HTH_dom"/>
</dbReference>
<dbReference type="InterPro" id="IPR047057">
    <property type="entry name" value="MerR_fam"/>
</dbReference>
<dbReference type="RefSeq" id="WP_236452927.1">
    <property type="nucleotide sequence ID" value="NZ_CBCSGE010000019.1"/>
</dbReference>
<evidence type="ECO:0000256" key="1">
    <source>
        <dbReference type="ARBA" id="ARBA00023125"/>
    </source>
</evidence>
<dbReference type="InterPro" id="IPR009061">
    <property type="entry name" value="DNA-bd_dom_put_sf"/>
</dbReference>
<accession>A0ABV5GS87</accession>
<reference evidence="3 4" key="1">
    <citation type="submission" date="2024-09" db="EMBL/GenBank/DDBJ databases">
        <authorList>
            <person name="Sun Q."/>
            <person name="Mori K."/>
        </authorList>
    </citation>
    <scope>NUCLEOTIDE SEQUENCE [LARGE SCALE GENOMIC DNA]</scope>
    <source>
        <strain evidence="3 4">CECT 7955</strain>
    </source>
</reference>
<protein>
    <submittedName>
        <fullName evidence="3">MerR family transcriptional regulator</fullName>
    </submittedName>
</protein>
<dbReference type="SMART" id="SM00422">
    <property type="entry name" value="HTH_MERR"/>
    <property type="match status" value="1"/>
</dbReference>
<evidence type="ECO:0000259" key="2">
    <source>
        <dbReference type="PROSITE" id="PS50937"/>
    </source>
</evidence>